<sequence>MSLPLNHIDNRFTTQLPKDTSSDNYCRTVERAAFSFVSPKQTSAPELLLLNNALAESLFIETQDHEHLAKLLTGNDLPEALMPYAMNYGGHQFGHWAGQLGDGRAINLVQLRDKDDALITLQLKGAGPTPYSRNADGLAVLRSSIREFLCSEAMYHLGIATTRALSLSLTGDKVTRDMFYDGHPKLELGAIVCRTSTSFMRFGSFQLPASRGDLTLLKQLVDYSITQDFPHLGEPNADVYLQWFSEICQRTCLLMVNWMRVGFVHGVMNTDNMSIIGETIDFGPYGWIDEFDLNWTPNTTDAQGKRYRFGAQPQIAQWNLFQLANAIYPLINEADGLNTQLSEFATNYERQWLEMMADKTGLVIKNQQADAALLEALETVLQETPTDMTIFYRLLASLPELSNEWQNHLAPAFYQDFTSAHWQVLNEWLVQYVSRLNQEQTSASQRKAMMNKVNPKYVLRNFLSQQAIKAAEQGQFDKLQTLYQLIQQPYDEQPEFEQEYFVKRPEWAKNKPGCSMLSCSS</sequence>
<proteinExistence type="inferred from homology"/>
<comment type="catalytic activity">
    <reaction evidence="8">
        <text>L-tyrosyl-[protein] + UTP = O-(5'-uridylyl)-L-tyrosyl-[protein] + diphosphate</text>
        <dbReference type="Rhea" id="RHEA:83887"/>
        <dbReference type="Rhea" id="RHEA-COMP:10136"/>
        <dbReference type="Rhea" id="RHEA-COMP:20238"/>
        <dbReference type="ChEBI" id="CHEBI:33019"/>
        <dbReference type="ChEBI" id="CHEBI:46398"/>
        <dbReference type="ChEBI" id="CHEBI:46858"/>
        <dbReference type="ChEBI" id="CHEBI:90602"/>
    </reaction>
</comment>
<keyword evidence="5 8" id="KW-0547">Nucleotide-binding</keyword>
<feature type="binding site" evidence="8">
    <location>
        <position position="272"/>
    </location>
    <ligand>
        <name>Mg(2+)</name>
        <dbReference type="ChEBI" id="CHEBI:18420"/>
    </ligand>
</feature>
<comment type="function">
    <text evidence="8">Nucleotidyltransferase involved in the post-translational modification of proteins. It can catalyze the addition of adenosine monophosphate (AMP) or uridine monophosphate (UMP) to a protein, resulting in modifications known as AMPylation and UMPylation.</text>
</comment>
<feature type="binding site" evidence="8">
    <location>
        <position position="201"/>
    </location>
    <ligand>
        <name>ATP</name>
        <dbReference type="ChEBI" id="CHEBI:30616"/>
    </ligand>
</feature>
<evidence type="ECO:0000313" key="10">
    <source>
        <dbReference type="Proteomes" id="UP000623842"/>
    </source>
</evidence>
<comment type="catalytic activity">
    <reaction evidence="8">
        <text>L-seryl-[protein] + UTP = O-(5'-uridylyl)-L-seryl-[protein] + diphosphate</text>
        <dbReference type="Rhea" id="RHEA:64604"/>
        <dbReference type="Rhea" id="RHEA-COMP:9863"/>
        <dbReference type="Rhea" id="RHEA-COMP:16635"/>
        <dbReference type="ChEBI" id="CHEBI:29999"/>
        <dbReference type="ChEBI" id="CHEBI:33019"/>
        <dbReference type="ChEBI" id="CHEBI:46398"/>
        <dbReference type="ChEBI" id="CHEBI:156051"/>
    </reaction>
</comment>
<feature type="binding site" evidence="8">
    <location>
        <position position="136"/>
    </location>
    <ligand>
        <name>ATP</name>
        <dbReference type="ChEBI" id="CHEBI:30616"/>
    </ligand>
</feature>
<evidence type="ECO:0000256" key="2">
    <source>
        <dbReference type="ARBA" id="ARBA00022679"/>
    </source>
</evidence>
<keyword evidence="2 8" id="KW-0808">Transferase</keyword>
<feature type="active site" description="Proton acceptor" evidence="8">
    <location>
        <position position="271"/>
    </location>
</feature>
<keyword evidence="7 8" id="KW-0460">Magnesium</keyword>
<evidence type="ECO:0000256" key="7">
    <source>
        <dbReference type="ARBA" id="ARBA00022842"/>
    </source>
</evidence>
<dbReference type="RefSeq" id="WP_189767713.1">
    <property type="nucleotide sequence ID" value="NZ_BNCK01000002.1"/>
</dbReference>
<keyword evidence="3 8" id="KW-0548">Nucleotidyltransferase</keyword>
<dbReference type="InterPro" id="IPR003846">
    <property type="entry name" value="SelO"/>
</dbReference>
<evidence type="ECO:0000256" key="8">
    <source>
        <dbReference type="HAMAP-Rule" id="MF_00692"/>
    </source>
</evidence>
<reference evidence="9" key="1">
    <citation type="journal article" date="2014" name="Int. J. Syst. Evol. Microbiol.">
        <title>Complete genome sequence of Corynebacterium casei LMG S-19264T (=DSM 44701T), isolated from a smear-ripened cheese.</title>
        <authorList>
            <consortium name="US DOE Joint Genome Institute (JGI-PGF)"/>
            <person name="Walter F."/>
            <person name="Albersmeier A."/>
            <person name="Kalinowski J."/>
            <person name="Ruckert C."/>
        </authorList>
    </citation>
    <scope>NUCLEOTIDE SEQUENCE</scope>
    <source>
        <strain evidence="9">KCTC 42731</strain>
    </source>
</reference>
<feature type="binding site" evidence="8">
    <location>
        <position position="281"/>
    </location>
    <ligand>
        <name>Mg(2+)</name>
        <dbReference type="ChEBI" id="CHEBI:18420"/>
    </ligand>
</feature>
<dbReference type="PANTHER" id="PTHR32057:SF14">
    <property type="entry name" value="PROTEIN ADENYLYLTRANSFERASE SELO, MITOCHONDRIAL"/>
    <property type="match status" value="1"/>
</dbReference>
<dbReference type="Proteomes" id="UP000623842">
    <property type="component" value="Unassembled WGS sequence"/>
</dbReference>
<keyword evidence="10" id="KW-1185">Reference proteome</keyword>
<evidence type="ECO:0000256" key="1">
    <source>
        <dbReference type="ARBA" id="ARBA00009747"/>
    </source>
</evidence>
<feature type="binding site" evidence="8">
    <location>
        <position position="103"/>
    </location>
    <ligand>
        <name>ATP</name>
        <dbReference type="ChEBI" id="CHEBI:30616"/>
    </ligand>
</feature>
<dbReference type="EC" id="2.7.7.108" evidence="8"/>
<comment type="catalytic activity">
    <reaction evidence="8">
        <text>L-threonyl-[protein] + ATP = 3-O-(5'-adenylyl)-L-threonyl-[protein] + diphosphate</text>
        <dbReference type="Rhea" id="RHEA:54292"/>
        <dbReference type="Rhea" id="RHEA-COMP:11060"/>
        <dbReference type="Rhea" id="RHEA-COMP:13847"/>
        <dbReference type="ChEBI" id="CHEBI:30013"/>
        <dbReference type="ChEBI" id="CHEBI:30616"/>
        <dbReference type="ChEBI" id="CHEBI:33019"/>
        <dbReference type="ChEBI" id="CHEBI:138113"/>
        <dbReference type="EC" id="2.7.7.108"/>
    </reaction>
</comment>
<dbReference type="NCBIfam" id="NF000658">
    <property type="entry name" value="PRK00029.1"/>
    <property type="match status" value="1"/>
</dbReference>
<dbReference type="GO" id="GO:0005524">
    <property type="term" value="F:ATP binding"/>
    <property type="evidence" value="ECO:0007669"/>
    <property type="project" value="UniProtKB-UniRule"/>
</dbReference>
<name>A0A919EIB8_9GAMM</name>
<feature type="binding site" evidence="8">
    <location>
        <position position="137"/>
    </location>
    <ligand>
        <name>ATP</name>
        <dbReference type="ChEBI" id="CHEBI:30616"/>
    </ligand>
</feature>
<keyword evidence="4 8" id="KW-0479">Metal-binding</keyword>
<feature type="binding site" evidence="8">
    <location>
        <position position="101"/>
    </location>
    <ligand>
        <name>ATP</name>
        <dbReference type="ChEBI" id="CHEBI:30616"/>
    </ligand>
</feature>
<dbReference type="PANTHER" id="PTHR32057">
    <property type="entry name" value="PROTEIN ADENYLYLTRANSFERASE SELO, MITOCHONDRIAL"/>
    <property type="match status" value="1"/>
</dbReference>
<dbReference type="AlphaFoldDB" id="A0A919EIB8"/>
<feature type="binding site" evidence="8">
    <location>
        <position position="124"/>
    </location>
    <ligand>
        <name>ATP</name>
        <dbReference type="ChEBI" id="CHEBI:30616"/>
    </ligand>
</feature>
<comment type="catalytic activity">
    <reaction evidence="8">
        <text>L-histidyl-[protein] + UTP = N(tele)-(5'-uridylyl)-L-histidyl-[protein] + diphosphate</text>
        <dbReference type="Rhea" id="RHEA:83891"/>
        <dbReference type="Rhea" id="RHEA-COMP:9745"/>
        <dbReference type="Rhea" id="RHEA-COMP:20239"/>
        <dbReference type="ChEBI" id="CHEBI:29979"/>
        <dbReference type="ChEBI" id="CHEBI:33019"/>
        <dbReference type="ChEBI" id="CHEBI:46398"/>
        <dbReference type="ChEBI" id="CHEBI:233474"/>
    </reaction>
</comment>
<keyword evidence="6 8" id="KW-0067">ATP-binding</keyword>
<organism evidence="9 10">
    <name type="scientific">Thalassotalea marina</name>
    <dbReference type="NCBI Taxonomy" id="1673741"/>
    <lineage>
        <taxon>Bacteria</taxon>
        <taxon>Pseudomonadati</taxon>
        <taxon>Pseudomonadota</taxon>
        <taxon>Gammaproteobacteria</taxon>
        <taxon>Alteromonadales</taxon>
        <taxon>Colwelliaceae</taxon>
        <taxon>Thalassotalea</taxon>
    </lineage>
</organism>
<evidence type="ECO:0000256" key="6">
    <source>
        <dbReference type="ARBA" id="ARBA00022840"/>
    </source>
</evidence>
<reference evidence="9" key="2">
    <citation type="submission" date="2020-09" db="EMBL/GenBank/DDBJ databases">
        <authorList>
            <person name="Sun Q."/>
            <person name="Kim S."/>
        </authorList>
    </citation>
    <scope>NUCLEOTIDE SEQUENCE</scope>
    <source>
        <strain evidence="9">KCTC 42731</strain>
    </source>
</reference>
<feature type="binding site" evidence="8">
    <location>
        <position position="104"/>
    </location>
    <ligand>
        <name>ATP</name>
        <dbReference type="ChEBI" id="CHEBI:30616"/>
    </ligand>
</feature>
<comment type="catalytic activity">
    <reaction evidence="8">
        <text>L-seryl-[protein] + ATP = 3-O-(5'-adenylyl)-L-seryl-[protein] + diphosphate</text>
        <dbReference type="Rhea" id="RHEA:58120"/>
        <dbReference type="Rhea" id="RHEA-COMP:9863"/>
        <dbReference type="Rhea" id="RHEA-COMP:15073"/>
        <dbReference type="ChEBI" id="CHEBI:29999"/>
        <dbReference type="ChEBI" id="CHEBI:30616"/>
        <dbReference type="ChEBI" id="CHEBI:33019"/>
        <dbReference type="ChEBI" id="CHEBI:142516"/>
        <dbReference type="EC" id="2.7.7.108"/>
    </reaction>
</comment>
<protein>
    <recommendedName>
        <fullName evidence="8">Protein nucleotidyltransferase YdiU</fullName>
        <ecNumber evidence="8">2.7.7.-</ecNumber>
    </recommendedName>
    <alternativeName>
        <fullName evidence="8">Protein adenylyltransferase YdiU</fullName>
        <ecNumber evidence="8">2.7.7.108</ecNumber>
    </alternativeName>
    <alternativeName>
        <fullName evidence="8">Protein uridylyltransferase YdiU</fullName>
        <ecNumber evidence="8">2.7.7.-</ecNumber>
    </alternativeName>
</protein>
<dbReference type="Pfam" id="PF02696">
    <property type="entry name" value="SelO"/>
    <property type="match status" value="1"/>
</dbReference>
<dbReference type="GO" id="GO:0070733">
    <property type="term" value="F:AMPylase activity"/>
    <property type="evidence" value="ECO:0007669"/>
    <property type="project" value="UniProtKB-EC"/>
</dbReference>
<evidence type="ECO:0000256" key="3">
    <source>
        <dbReference type="ARBA" id="ARBA00022695"/>
    </source>
</evidence>
<dbReference type="GO" id="GO:0030145">
    <property type="term" value="F:manganese ion binding"/>
    <property type="evidence" value="ECO:0007669"/>
    <property type="project" value="UniProtKB-UniRule"/>
</dbReference>
<comment type="similarity">
    <text evidence="1 8">Belongs to the SELO family.</text>
</comment>
<evidence type="ECO:0000256" key="4">
    <source>
        <dbReference type="ARBA" id="ARBA00022723"/>
    </source>
</evidence>
<dbReference type="HAMAP" id="MF_00692">
    <property type="entry name" value="SelO"/>
    <property type="match status" value="1"/>
</dbReference>
<accession>A0A919EIB8</accession>
<gene>
    <name evidence="8" type="primary">ydiU</name>
    <name evidence="8" type="synonym">selO</name>
    <name evidence="9" type="ORF">GCM10017161_09050</name>
</gene>
<dbReference type="GO" id="GO:0000287">
    <property type="term" value="F:magnesium ion binding"/>
    <property type="evidence" value="ECO:0007669"/>
    <property type="project" value="UniProtKB-UniRule"/>
</dbReference>
<dbReference type="EMBL" id="BNCK01000002">
    <property type="protein sequence ID" value="GHF83912.1"/>
    <property type="molecule type" value="Genomic_DNA"/>
</dbReference>
<feature type="binding site" evidence="8">
    <location>
        <position position="194"/>
    </location>
    <ligand>
        <name>ATP</name>
        <dbReference type="ChEBI" id="CHEBI:30616"/>
    </ligand>
</feature>
<evidence type="ECO:0000313" key="9">
    <source>
        <dbReference type="EMBL" id="GHF83912.1"/>
    </source>
</evidence>
<keyword evidence="8" id="KW-0464">Manganese</keyword>
<evidence type="ECO:0000256" key="5">
    <source>
        <dbReference type="ARBA" id="ARBA00022741"/>
    </source>
</evidence>
<dbReference type="EC" id="2.7.7.-" evidence="8"/>
<comment type="catalytic activity">
    <reaction evidence="8">
        <text>L-tyrosyl-[protein] + ATP = O-(5'-adenylyl)-L-tyrosyl-[protein] + diphosphate</text>
        <dbReference type="Rhea" id="RHEA:54288"/>
        <dbReference type="Rhea" id="RHEA-COMP:10136"/>
        <dbReference type="Rhea" id="RHEA-COMP:13846"/>
        <dbReference type="ChEBI" id="CHEBI:30616"/>
        <dbReference type="ChEBI" id="CHEBI:33019"/>
        <dbReference type="ChEBI" id="CHEBI:46858"/>
        <dbReference type="ChEBI" id="CHEBI:83624"/>
        <dbReference type="EC" id="2.7.7.108"/>
    </reaction>
</comment>
<comment type="cofactor">
    <cofactor evidence="8">
        <name>Mg(2+)</name>
        <dbReference type="ChEBI" id="CHEBI:18420"/>
    </cofactor>
    <cofactor evidence="8">
        <name>Mn(2+)</name>
        <dbReference type="ChEBI" id="CHEBI:29035"/>
    </cofactor>
</comment>
<feature type="binding site" evidence="8">
    <location>
        <position position="281"/>
    </location>
    <ligand>
        <name>ATP</name>
        <dbReference type="ChEBI" id="CHEBI:30616"/>
    </ligand>
</feature>
<comment type="caution">
    <text evidence="9">The sequence shown here is derived from an EMBL/GenBank/DDBJ whole genome shotgun (WGS) entry which is preliminary data.</text>
</comment>